<evidence type="ECO:0000256" key="5">
    <source>
        <dbReference type="ARBA" id="ARBA00022989"/>
    </source>
</evidence>
<keyword evidence="9" id="KW-1003">Cell membrane</keyword>
<name>A0A923RVF8_9FIRM</name>
<dbReference type="GO" id="GO:0008551">
    <property type="term" value="F:P-type cadmium transporter activity"/>
    <property type="evidence" value="ECO:0007669"/>
    <property type="project" value="UniProtKB-EC"/>
</dbReference>
<dbReference type="GO" id="GO:0046872">
    <property type="term" value="F:metal ion binding"/>
    <property type="evidence" value="ECO:0007669"/>
    <property type="project" value="UniProtKB-KW"/>
</dbReference>
<dbReference type="InterPro" id="IPR023299">
    <property type="entry name" value="ATPase_P-typ_cyto_dom_N"/>
</dbReference>
<dbReference type="Gene3D" id="3.40.1110.10">
    <property type="entry name" value="Calcium-transporting ATPase, cytoplasmic domain N"/>
    <property type="match status" value="1"/>
</dbReference>
<accession>A0A923RVF8</accession>
<gene>
    <name evidence="12" type="primary">cadA</name>
    <name evidence="12" type="ORF">H8S45_01220</name>
</gene>
<dbReference type="EMBL" id="JACOPL010000001">
    <property type="protein sequence ID" value="MBC5724096.1"/>
    <property type="molecule type" value="Genomic_DNA"/>
</dbReference>
<evidence type="ECO:0000256" key="6">
    <source>
        <dbReference type="ARBA" id="ARBA00023136"/>
    </source>
</evidence>
<keyword evidence="5 9" id="KW-1133">Transmembrane helix</keyword>
<dbReference type="InterPro" id="IPR008250">
    <property type="entry name" value="ATPase_P-typ_transduc_dom_A_sf"/>
</dbReference>
<dbReference type="PRINTS" id="PR00119">
    <property type="entry name" value="CATATPASE"/>
</dbReference>
<keyword evidence="6 9" id="KW-0472">Membrane</keyword>
<evidence type="ECO:0000259" key="11">
    <source>
        <dbReference type="Pfam" id="PF00122"/>
    </source>
</evidence>
<comment type="caution">
    <text evidence="12">The sequence shown here is derived from an EMBL/GenBank/DDBJ whole genome shotgun (WGS) entry which is preliminary data.</text>
</comment>
<sequence length="816" mass="88519">MDEKKNRSEDQPAGNREEGQTPQNMGAPEELLAQVSAGPIAFPDDFVENILSDLEESASDFPELPVEPLTATPIAGSAPAQTPPQEAEEKTDSAPQEELPQDEEQPEAKEDVPEEGQPEAAEEEELPEPERETAEEENTEALPPLDESLALVQNEPEQPDETEGMSLIERARYHARMRRREQTRLRRENARRGGAEPYQPMSMMDVRFTSVRLAVAVVFLLLGLLLQRTSDTVAFILYLIAYLITVLPIAANVARNFTHGKYFDEYLLILVSSFGAFLLGLHAEASVVLILHGVGKMISDLVLSSTHKSLSQQVDFIPERASVVNMQGEERQVTPAEIRVDDFVLVRTGERIPIDGIVLRGEGIVDDTVLTGDSEPAPVVKNAKVLAGSLYTGSLLLLRATAKFEDCAVSQIMRVQEEGAGRKASLEDSVMHGAARFIPVIVVLAILLSVIPPLFNSSTPMQNWVYRALTILVVCCPTALVISVPLSFMGGSGRLSQKGIHVKGSEAVEKMAELRMVVFDKTGTLTEGNLRIKEIHGTQDFNQESILALAAAAEQLSKHPVARAVVSAYQSVPQKISEFEEFPGRGVRARIGNRNLLVGNRRLMVSRGVKGVPDIRGTVVYVAYEGDYAGAIVLEDTVRPEAAEAVSGLKSQGVLRTVILTGDTESPTQQTADAVGIDTVHYGLLPEEKASKMEFLLRTIPTDGTAAYVGDGVNDIEELKLADVGVAMGVAGSQESADAANVLIMTNSLTRLSDAMRVCRRTHNIALQNMVLVLAIKVILVLLTILGVTSMWQAIAADVLLTILTVLNAARILGIK</sequence>
<feature type="compositionally biased region" description="Acidic residues" evidence="10">
    <location>
        <begin position="112"/>
        <end position="139"/>
    </location>
</feature>
<protein>
    <recommendedName>
        <fullName evidence="7">Cd(2+)-exporting ATPase</fullName>
        <ecNumber evidence="7">7.2.2.21</ecNumber>
    </recommendedName>
</protein>
<dbReference type="RefSeq" id="WP_054325944.1">
    <property type="nucleotide sequence ID" value="NZ_JACOPL010000001.1"/>
</dbReference>
<comment type="similarity">
    <text evidence="2 9">Belongs to the cation transport ATPase (P-type) (TC 3.A.3) family. Type IB subfamily.</text>
</comment>
<dbReference type="Gene3D" id="3.40.50.1000">
    <property type="entry name" value="HAD superfamily/HAD-like"/>
    <property type="match status" value="1"/>
</dbReference>
<dbReference type="PANTHER" id="PTHR48085:SF5">
    <property type="entry name" value="CADMIUM_ZINC-TRANSPORTING ATPASE HMA4-RELATED"/>
    <property type="match status" value="1"/>
</dbReference>
<keyword evidence="9" id="KW-0067">ATP-binding</keyword>
<dbReference type="NCBIfam" id="TIGR01494">
    <property type="entry name" value="ATPase_P-type"/>
    <property type="match status" value="1"/>
</dbReference>
<dbReference type="InterPro" id="IPR059000">
    <property type="entry name" value="ATPase_P-type_domA"/>
</dbReference>
<dbReference type="GO" id="GO:0005524">
    <property type="term" value="F:ATP binding"/>
    <property type="evidence" value="ECO:0007669"/>
    <property type="project" value="UniProtKB-UniRule"/>
</dbReference>
<dbReference type="GO" id="GO:0005886">
    <property type="term" value="C:plasma membrane"/>
    <property type="evidence" value="ECO:0007669"/>
    <property type="project" value="UniProtKB-SubCell"/>
</dbReference>
<comment type="subcellular location">
    <subcellularLocation>
        <location evidence="9">Cell membrane</location>
    </subcellularLocation>
    <subcellularLocation>
        <location evidence="1">Membrane</location>
        <topology evidence="1">Multi-pass membrane protein</topology>
    </subcellularLocation>
</comment>
<dbReference type="InterPro" id="IPR023298">
    <property type="entry name" value="ATPase_P-typ_TM_dom_sf"/>
</dbReference>
<feature type="transmembrane region" description="Helical" evidence="9">
    <location>
        <begin position="266"/>
        <end position="291"/>
    </location>
</feature>
<evidence type="ECO:0000256" key="3">
    <source>
        <dbReference type="ARBA" id="ARBA00022539"/>
    </source>
</evidence>
<feature type="transmembrane region" description="Helical" evidence="9">
    <location>
        <begin position="766"/>
        <end position="788"/>
    </location>
</feature>
<evidence type="ECO:0000256" key="9">
    <source>
        <dbReference type="RuleBase" id="RU362081"/>
    </source>
</evidence>
<feature type="region of interest" description="Disordered" evidence="10">
    <location>
        <begin position="53"/>
        <end position="146"/>
    </location>
</feature>
<keyword evidence="4 9" id="KW-0812">Transmembrane</keyword>
<feature type="region of interest" description="Disordered" evidence="10">
    <location>
        <begin position="1"/>
        <end position="37"/>
    </location>
</feature>
<dbReference type="SUPFAM" id="SSF56784">
    <property type="entry name" value="HAD-like"/>
    <property type="match status" value="1"/>
</dbReference>
<proteinExistence type="inferred from homology"/>
<dbReference type="InterPro" id="IPR001757">
    <property type="entry name" value="P_typ_ATPase"/>
</dbReference>
<dbReference type="AlphaFoldDB" id="A0A923RVF8"/>
<reference evidence="12" key="1">
    <citation type="submission" date="2020-08" db="EMBL/GenBank/DDBJ databases">
        <title>Genome public.</title>
        <authorList>
            <person name="Liu C."/>
            <person name="Sun Q."/>
        </authorList>
    </citation>
    <scope>NUCLEOTIDE SEQUENCE</scope>
    <source>
        <strain evidence="12">NSJ-28</strain>
    </source>
</reference>
<dbReference type="SUPFAM" id="SSF81653">
    <property type="entry name" value="Calcium ATPase, transduction domain A"/>
    <property type="match status" value="1"/>
</dbReference>
<comment type="catalytic activity">
    <reaction evidence="8">
        <text>Cd(2+)(in) + ATP + H2O = Cd(2+)(out) + ADP + phosphate + H(+)</text>
        <dbReference type="Rhea" id="RHEA:12132"/>
        <dbReference type="ChEBI" id="CHEBI:15377"/>
        <dbReference type="ChEBI" id="CHEBI:15378"/>
        <dbReference type="ChEBI" id="CHEBI:30616"/>
        <dbReference type="ChEBI" id="CHEBI:43474"/>
        <dbReference type="ChEBI" id="CHEBI:48775"/>
        <dbReference type="ChEBI" id="CHEBI:456216"/>
        <dbReference type="EC" id="7.2.2.21"/>
    </reaction>
</comment>
<dbReference type="Pfam" id="PF00122">
    <property type="entry name" value="E1-E2_ATPase"/>
    <property type="match status" value="1"/>
</dbReference>
<dbReference type="NCBIfam" id="TIGR01512">
    <property type="entry name" value="ATPase-IB2_Cd"/>
    <property type="match status" value="1"/>
</dbReference>
<dbReference type="InterPro" id="IPR027256">
    <property type="entry name" value="P-typ_ATPase_IB"/>
</dbReference>
<evidence type="ECO:0000313" key="12">
    <source>
        <dbReference type="EMBL" id="MBC5724096.1"/>
    </source>
</evidence>
<dbReference type="InterPro" id="IPR023214">
    <property type="entry name" value="HAD_sf"/>
</dbReference>
<feature type="transmembrane region" description="Helical" evidence="9">
    <location>
        <begin position="464"/>
        <end position="488"/>
    </location>
</feature>
<evidence type="ECO:0000256" key="8">
    <source>
        <dbReference type="ARBA" id="ARBA00049338"/>
    </source>
</evidence>
<dbReference type="SUPFAM" id="SSF81665">
    <property type="entry name" value="Calcium ATPase, transmembrane domain M"/>
    <property type="match status" value="1"/>
</dbReference>
<dbReference type="InterPro" id="IPR036412">
    <property type="entry name" value="HAD-like_sf"/>
</dbReference>
<evidence type="ECO:0000256" key="7">
    <source>
        <dbReference type="ARBA" id="ARBA00039103"/>
    </source>
</evidence>
<dbReference type="InterPro" id="IPR018303">
    <property type="entry name" value="ATPase_P-typ_P_site"/>
</dbReference>
<dbReference type="EC" id="7.2.2.21" evidence="7"/>
<dbReference type="PROSITE" id="PS00154">
    <property type="entry name" value="ATPASE_E1_E2"/>
    <property type="match status" value="1"/>
</dbReference>
<evidence type="ECO:0000256" key="4">
    <source>
        <dbReference type="ARBA" id="ARBA00022692"/>
    </source>
</evidence>
<keyword evidence="9" id="KW-0479">Metal-binding</keyword>
<dbReference type="Pfam" id="PF00702">
    <property type="entry name" value="Hydrolase"/>
    <property type="match status" value="1"/>
</dbReference>
<dbReference type="GO" id="GO:0016887">
    <property type="term" value="F:ATP hydrolysis activity"/>
    <property type="evidence" value="ECO:0007669"/>
    <property type="project" value="InterPro"/>
</dbReference>
<feature type="compositionally biased region" description="Basic and acidic residues" evidence="10">
    <location>
        <begin position="1"/>
        <end position="19"/>
    </location>
</feature>
<evidence type="ECO:0000256" key="10">
    <source>
        <dbReference type="SAM" id="MobiDB-lite"/>
    </source>
</evidence>
<dbReference type="InterPro" id="IPR051014">
    <property type="entry name" value="Cation_Transport_ATPase_IB"/>
</dbReference>
<dbReference type="Gene3D" id="2.70.150.10">
    <property type="entry name" value="Calcium-transporting ATPase, cytoplasmic transduction domain A"/>
    <property type="match status" value="1"/>
</dbReference>
<feature type="domain" description="P-type ATPase A" evidence="11">
    <location>
        <begin position="317"/>
        <end position="415"/>
    </location>
</feature>
<dbReference type="Proteomes" id="UP000606499">
    <property type="component" value="Unassembled WGS sequence"/>
</dbReference>
<evidence type="ECO:0000313" key="13">
    <source>
        <dbReference type="Proteomes" id="UP000606499"/>
    </source>
</evidence>
<feature type="transmembrane region" description="Helical" evidence="9">
    <location>
        <begin position="794"/>
        <end position="813"/>
    </location>
</feature>
<dbReference type="NCBIfam" id="TIGR01525">
    <property type="entry name" value="ATPase-IB_hvy"/>
    <property type="match status" value="1"/>
</dbReference>
<feature type="transmembrane region" description="Helical" evidence="9">
    <location>
        <begin position="233"/>
        <end position="254"/>
    </location>
</feature>
<evidence type="ECO:0000256" key="2">
    <source>
        <dbReference type="ARBA" id="ARBA00006024"/>
    </source>
</evidence>
<feature type="transmembrane region" description="Helical" evidence="9">
    <location>
        <begin position="208"/>
        <end position="226"/>
    </location>
</feature>
<keyword evidence="3" id="KW-0104">Cadmium</keyword>
<feature type="transmembrane region" description="Helical" evidence="9">
    <location>
        <begin position="433"/>
        <end position="452"/>
    </location>
</feature>
<evidence type="ECO:0000256" key="1">
    <source>
        <dbReference type="ARBA" id="ARBA00004141"/>
    </source>
</evidence>
<organism evidence="12 13">
    <name type="scientific">Agathobaculum faecis</name>
    <dbReference type="NCBI Taxonomy" id="2763013"/>
    <lineage>
        <taxon>Bacteria</taxon>
        <taxon>Bacillati</taxon>
        <taxon>Bacillota</taxon>
        <taxon>Clostridia</taxon>
        <taxon>Eubacteriales</taxon>
        <taxon>Butyricicoccaceae</taxon>
        <taxon>Agathobaculum</taxon>
    </lineage>
</organism>
<dbReference type="PANTHER" id="PTHR48085">
    <property type="entry name" value="CADMIUM/ZINC-TRANSPORTING ATPASE HMA2-RELATED"/>
    <property type="match status" value="1"/>
</dbReference>
<keyword evidence="13" id="KW-1185">Reference proteome</keyword>
<keyword evidence="9" id="KW-0547">Nucleotide-binding</keyword>